<evidence type="ECO:0000256" key="4">
    <source>
        <dbReference type="ARBA" id="ARBA00022454"/>
    </source>
</evidence>
<evidence type="ECO:0000256" key="12">
    <source>
        <dbReference type="ARBA" id="ARBA00023328"/>
    </source>
</evidence>
<dbReference type="OrthoDB" id="552789at2759"/>
<feature type="region of interest" description="Disordered" evidence="13">
    <location>
        <begin position="11"/>
        <end position="36"/>
    </location>
</feature>
<dbReference type="GO" id="GO:0000940">
    <property type="term" value="C:outer kinetochore"/>
    <property type="evidence" value="ECO:0007669"/>
    <property type="project" value="InterPro"/>
</dbReference>
<dbReference type="InterPro" id="IPR033341">
    <property type="entry name" value="SKA3"/>
</dbReference>
<comment type="subcellular location">
    <subcellularLocation>
        <location evidence="2">Chromosome</location>
        <location evidence="2">Centromere</location>
        <location evidence="2">Kinetochore</location>
    </subcellularLocation>
    <subcellularLocation>
        <location evidence="1">Cytoplasm</location>
        <location evidence="1">Cytoskeleton</location>
        <location evidence="1">Spindle</location>
    </subcellularLocation>
</comment>
<evidence type="ECO:0000256" key="2">
    <source>
        <dbReference type="ARBA" id="ARBA00004629"/>
    </source>
</evidence>
<dbReference type="GO" id="GO:0007059">
    <property type="term" value="P:chromosome segregation"/>
    <property type="evidence" value="ECO:0007669"/>
    <property type="project" value="InterPro"/>
</dbReference>
<evidence type="ECO:0000256" key="6">
    <source>
        <dbReference type="ARBA" id="ARBA00022618"/>
    </source>
</evidence>
<accession>A0A396H8I4</accession>
<organism evidence="14 15">
    <name type="scientific">Medicago truncatula</name>
    <name type="common">Barrel medic</name>
    <name type="synonym">Medicago tribuloides</name>
    <dbReference type="NCBI Taxonomy" id="3880"/>
    <lineage>
        <taxon>Eukaryota</taxon>
        <taxon>Viridiplantae</taxon>
        <taxon>Streptophyta</taxon>
        <taxon>Embryophyta</taxon>
        <taxon>Tracheophyta</taxon>
        <taxon>Spermatophyta</taxon>
        <taxon>Magnoliopsida</taxon>
        <taxon>eudicotyledons</taxon>
        <taxon>Gunneridae</taxon>
        <taxon>Pentapetalae</taxon>
        <taxon>rosids</taxon>
        <taxon>fabids</taxon>
        <taxon>Fabales</taxon>
        <taxon>Fabaceae</taxon>
        <taxon>Papilionoideae</taxon>
        <taxon>50 kb inversion clade</taxon>
        <taxon>NPAAA clade</taxon>
        <taxon>Hologalegina</taxon>
        <taxon>IRL clade</taxon>
        <taxon>Trifolieae</taxon>
        <taxon>Medicago</taxon>
    </lineage>
</organism>
<keyword evidence="5" id="KW-0963">Cytoplasm</keyword>
<keyword evidence="7" id="KW-0493">Microtubule</keyword>
<dbReference type="PANTHER" id="PTHR48118">
    <property type="entry name" value="SPINDLE AND KINETOCHORE-ASSOCIATED PROTEIN 3"/>
    <property type="match status" value="1"/>
</dbReference>
<keyword evidence="12" id="KW-0137">Centromere</keyword>
<evidence type="ECO:0000256" key="3">
    <source>
        <dbReference type="ARBA" id="ARBA00007716"/>
    </source>
</evidence>
<keyword evidence="8" id="KW-0498">Mitosis</keyword>
<evidence type="ECO:0000256" key="9">
    <source>
        <dbReference type="ARBA" id="ARBA00022838"/>
    </source>
</evidence>
<evidence type="ECO:0000256" key="8">
    <source>
        <dbReference type="ARBA" id="ARBA00022776"/>
    </source>
</evidence>
<feature type="compositionally biased region" description="Polar residues" evidence="13">
    <location>
        <begin position="11"/>
        <end position="23"/>
    </location>
</feature>
<dbReference type="GO" id="GO:0051301">
    <property type="term" value="P:cell division"/>
    <property type="evidence" value="ECO:0007669"/>
    <property type="project" value="UniProtKB-KW"/>
</dbReference>
<dbReference type="Gene3D" id="6.10.250.1400">
    <property type="match status" value="1"/>
</dbReference>
<name>A0A396H8I4_MEDTR</name>
<evidence type="ECO:0000256" key="11">
    <source>
        <dbReference type="ARBA" id="ARBA00023306"/>
    </source>
</evidence>
<keyword evidence="4" id="KW-0158">Chromosome</keyword>
<comment type="similarity">
    <text evidence="3">Belongs to the SKA3 family.</text>
</comment>
<proteinExistence type="inferred from homology"/>
<evidence type="ECO:0000313" key="15">
    <source>
        <dbReference type="Proteomes" id="UP000265566"/>
    </source>
</evidence>
<evidence type="ECO:0000256" key="5">
    <source>
        <dbReference type="ARBA" id="ARBA00022490"/>
    </source>
</evidence>
<gene>
    <name evidence="14" type="ORF">MtrunA17_Chr7g0268191</name>
</gene>
<dbReference type="Proteomes" id="UP000265566">
    <property type="component" value="Chromosome 7"/>
</dbReference>
<dbReference type="GO" id="GO:0005874">
    <property type="term" value="C:microtubule"/>
    <property type="evidence" value="ECO:0007669"/>
    <property type="project" value="UniProtKB-KW"/>
</dbReference>
<reference evidence="15" key="1">
    <citation type="journal article" date="2018" name="Nat. Plants">
        <title>Whole-genome landscape of Medicago truncatula symbiotic genes.</title>
        <authorList>
            <person name="Pecrix Y."/>
            <person name="Staton S.E."/>
            <person name="Sallet E."/>
            <person name="Lelandais-Briere C."/>
            <person name="Moreau S."/>
            <person name="Carrere S."/>
            <person name="Blein T."/>
            <person name="Jardinaud M.F."/>
            <person name="Latrasse D."/>
            <person name="Zouine M."/>
            <person name="Zahm M."/>
            <person name="Kreplak J."/>
            <person name="Mayjonade B."/>
            <person name="Satge C."/>
            <person name="Perez M."/>
            <person name="Cauet S."/>
            <person name="Marande W."/>
            <person name="Chantry-Darmon C."/>
            <person name="Lopez-Roques C."/>
            <person name="Bouchez O."/>
            <person name="Berard A."/>
            <person name="Debelle F."/>
            <person name="Munos S."/>
            <person name="Bendahmane A."/>
            <person name="Berges H."/>
            <person name="Niebel A."/>
            <person name="Buitink J."/>
            <person name="Frugier F."/>
            <person name="Benhamed M."/>
            <person name="Crespi M."/>
            <person name="Gouzy J."/>
            <person name="Gamas P."/>
        </authorList>
    </citation>
    <scope>NUCLEOTIDE SEQUENCE [LARGE SCALE GENOMIC DNA]</scope>
    <source>
        <strain evidence="15">cv. Jemalong A17</strain>
    </source>
</reference>
<dbReference type="AlphaFoldDB" id="A0A396H8I4"/>
<evidence type="ECO:0000256" key="7">
    <source>
        <dbReference type="ARBA" id="ARBA00022701"/>
    </source>
</evidence>
<protein>
    <submittedName>
        <fullName evidence="14">Uncharacterized protein</fullName>
    </submittedName>
</protein>
<keyword evidence="9" id="KW-0995">Kinetochore</keyword>
<dbReference type="Gramene" id="rna43612">
    <property type="protein sequence ID" value="RHN48851.1"/>
    <property type="gene ID" value="gene43612"/>
</dbReference>
<dbReference type="PANTHER" id="PTHR48118:SF1">
    <property type="entry name" value="SPINDLE AND KINETOCHORE-ASSOCIATED PROTEIN 3"/>
    <property type="match status" value="1"/>
</dbReference>
<sequence>MFPLIVPSTRNSKTELQSSTQFSLGRRRSNSTTMSKDPISSFCNELESFCNHLQSSSDALIQSIHRRPVPLNSTASTFVQCLNRRVSTASADLELLDSMSGTVSFEELLGHCNELYKKNQTDLAELEDRLKSCYGYVQVPEIEEEDEDYDVQAPQVLDDKLDSPSSFYGSLSMADSGFKKFEEDALIDESLSLKQLGLSDACLATLASEGNVSSQELEKVPNLEGDNENLESAEATSSTLKILKSEFECLPPYMKGLASWEDLLVAVDKINSSLSKKTDGSNFFRQDDISSFDLGPKARSYLLLLVRMNRMVVETVDGLLSYRIL</sequence>
<dbReference type="EMBL" id="PSQE01000007">
    <property type="protein sequence ID" value="RHN48851.1"/>
    <property type="molecule type" value="Genomic_DNA"/>
</dbReference>
<dbReference type="GO" id="GO:0005819">
    <property type="term" value="C:spindle"/>
    <property type="evidence" value="ECO:0007669"/>
    <property type="project" value="UniProtKB-SubCell"/>
</dbReference>
<keyword evidence="11" id="KW-0131">Cell cycle</keyword>
<evidence type="ECO:0000313" key="14">
    <source>
        <dbReference type="EMBL" id="RHN48851.1"/>
    </source>
</evidence>
<evidence type="ECO:0000256" key="10">
    <source>
        <dbReference type="ARBA" id="ARBA00023212"/>
    </source>
</evidence>
<comment type="caution">
    <text evidence="14">The sequence shown here is derived from an EMBL/GenBank/DDBJ whole genome shotgun (WGS) entry which is preliminary data.</text>
</comment>
<keyword evidence="10" id="KW-0206">Cytoskeleton</keyword>
<evidence type="ECO:0000256" key="13">
    <source>
        <dbReference type="SAM" id="MobiDB-lite"/>
    </source>
</evidence>
<keyword evidence="6" id="KW-0132">Cell division</keyword>
<evidence type="ECO:0000256" key="1">
    <source>
        <dbReference type="ARBA" id="ARBA00004186"/>
    </source>
</evidence>